<keyword evidence="3" id="KW-0645">Protease</keyword>
<evidence type="ECO:0000256" key="1">
    <source>
        <dbReference type="ARBA" id="ARBA00001947"/>
    </source>
</evidence>
<dbReference type="GO" id="GO:0008237">
    <property type="term" value="F:metallopeptidase activity"/>
    <property type="evidence" value="ECO:0007669"/>
    <property type="project" value="UniProtKB-KW"/>
</dbReference>
<evidence type="ECO:0000256" key="8">
    <source>
        <dbReference type="ARBA" id="ARBA00023049"/>
    </source>
</evidence>
<dbReference type="InterPro" id="IPR050072">
    <property type="entry name" value="Peptidase_M20A"/>
</dbReference>
<evidence type="ECO:0000313" key="10">
    <source>
        <dbReference type="Proteomes" id="UP000032024"/>
    </source>
</evidence>
<dbReference type="PROSITE" id="PS00759">
    <property type="entry name" value="ARGE_DAPE_CPG2_2"/>
    <property type="match status" value="1"/>
</dbReference>
<dbReference type="RefSeq" id="WP_035183951.1">
    <property type="nucleotide sequence ID" value="NZ_CP010525.1"/>
</dbReference>
<evidence type="ECO:0000256" key="5">
    <source>
        <dbReference type="ARBA" id="ARBA00022801"/>
    </source>
</evidence>
<keyword evidence="6" id="KW-0862">Zinc</keyword>
<dbReference type="Proteomes" id="UP000032024">
    <property type="component" value="Chromosome"/>
</dbReference>
<protein>
    <submittedName>
        <fullName evidence="9">Dipeptidase</fullName>
    </submittedName>
</protein>
<dbReference type="GO" id="GO:0008270">
    <property type="term" value="F:zinc ion binding"/>
    <property type="evidence" value="ECO:0007669"/>
    <property type="project" value="InterPro"/>
</dbReference>
<proteinExistence type="inferred from homology"/>
<name>A0AAN0WBB1_HEYCO</name>
<keyword evidence="5" id="KW-0378">Hydrolase</keyword>
<dbReference type="CDD" id="cd03888">
    <property type="entry name" value="M20_PepV"/>
    <property type="match status" value="1"/>
</dbReference>
<dbReference type="NCBIfam" id="TIGR01887">
    <property type="entry name" value="dipeptidaselike"/>
    <property type="match status" value="1"/>
</dbReference>
<keyword evidence="10" id="KW-1185">Reference proteome</keyword>
<dbReference type="PROSITE" id="PS00758">
    <property type="entry name" value="ARGE_DAPE_CPG2_1"/>
    <property type="match status" value="1"/>
</dbReference>
<dbReference type="InterPro" id="IPR010964">
    <property type="entry name" value="M20A_pepV-rel"/>
</dbReference>
<keyword evidence="8" id="KW-0482">Metalloprotease</keyword>
<dbReference type="GO" id="GO:0006508">
    <property type="term" value="P:proteolysis"/>
    <property type="evidence" value="ECO:0007669"/>
    <property type="project" value="UniProtKB-KW"/>
</dbReference>
<evidence type="ECO:0000256" key="2">
    <source>
        <dbReference type="ARBA" id="ARBA00006247"/>
    </source>
</evidence>
<dbReference type="Pfam" id="PF01546">
    <property type="entry name" value="Peptidase_M20"/>
    <property type="match status" value="1"/>
</dbReference>
<evidence type="ECO:0000256" key="6">
    <source>
        <dbReference type="ARBA" id="ARBA00022833"/>
    </source>
</evidence>
<dbReference type="PANTHER" id="PTHR43808:SF31">
    <property type="entry name" value="N-ACETYL-L-CITRULLINE DEACETYLASE"/>
    <property type="match status" value="1"/>
</dbReference>
<dbReference type="GO" id="GO:0016805">
    <property type="term" value="F:dipeptidase activity"/>
    <property type="evidence" value="ECO:0007669"/>
    <property type="project" value="UniProtKB-KW"/>
</dbReference>
<dbReference type="Gene3D" id="3.30.70.360">
    <property type="match status" value="2"/>
</dbReference>
<reference evidence="10" key="1">
    <citation type="submission" date="2015-01" db="EMBL/GenBank/DDBJ databases">
        <title>Comparative genome analysis of Bacillus coagulans HM-08, Clostridium butyricum HM-68, Bacillus subtilis HM-66 and Bacillus paralicheniformis BL-09.</title>
        <authorList>
            <person name="Zhang H."/>
        </authorList>
    </citation>
    <scope>NUCLEOTIDE SEQUENCE [LARGE SCALE GENOMIC DNA]</scope>
    <source>
        <strain evidence="10">HM-08</strain>
    </source>
</reference>
<dbReference type="SUPFAM" id="SSF55031">
    <property type="entry name" value="Bacterial exopeptidase dimerisation domain"/>
    <property type="match status" value="1"/>
</dbReference>
<dbReference type="PANTHER" id="PTHR43808">
    <property type="entry name" value="ACETYLORNITHINE DEACETYLASE"/>
    <property type="match status" value="1"/>
</dbReference>
<sequence>MADIHWMEEVLKRKEDLIRDLQGILQIRSVLDEANTTEEAPLGQGVREALQYMLDLGEKDGFKTKNVQNLAGHLEMGEGEDILGILGHVDVVPEGDGWTVDPYSGTVKDGKIYARGSSDDKGPTMAAYYGMKIVNELGVPLEKRVRLIVGTDEESNWRCMDAYFANEEMPAIGFSPDADFPIIYAEKGIADFDIIQDPEKTENTGQGQAELLSFESGRRYNMVPDYAEARIVTHGEQTELLQKFQDFQKETGLRGQDVVDDGVLILKLEGVSAHGAEPENGKSAGLYLAKFLNNVALDRAGAKFIKTLNQFFGRSRGEYFGIGYKDEVSGELTINIGIMSYHQEKGGRIGLNMRYPVTFDLEAGKTKIVSKLKEDGLRFDHFSDQKPHYVDKNDPLITTLAKVYEEQTGEEAKLLAIGGGTYARTLKKGVAFGALFPGREDVMHQKDEYMYVEDLLKATAIYAQSIYELAGKHA</sequence>
<evidence type="ECO:0000256" key="4">
    <source>
        <dbReference type="ARBA" id="ARBA00022723"/>
    </source>
</evidence>
<keyword evidence="7" id="KW-0224">Dipeptidase</keyword>
<dbReference type="Gene3D" id="3.40.630.10">
    <property type="entry name" value="Zn peptidases"/>
    <property type="match status" value="1"/>
</dbReference>
<accession>A0AAN0WBB1</accession>
<evidence type="ECO:0000256" key="7">
    <source>
        <dbReference type="ARBA" id="ARBA00022997"/>
    </source>
</evidence>
<dbReference type="NCBIfam" id="NF005591">
    <property type="entry name" value="PRK07318.1"/>
    <property type="match status" value="1"/>
</dbReference>
<organism evidence="9 10">
    <name type="scientific">Heyndrickxia coagulans</name>
    <name type="common">Weizmannia coagulans</name>
    <dbReference type="NCBI Taxonomy" id="1398"/>
    <lineage>
        <taxon>Bacteria</taxon>
        <taxon>Bacillati</taxon>
        <taxon>Bacillota</taxon>
        <taxon>Bacilli</taxon>
        <taxon>Bacillales</taxon>
        <taxon>Bacillaceae</taxon>
        <taxon>Heyndrickxia</taxon>
    </lineage>
</organism>
<dbReference type="GO" id="GO:0006526">
    <property type="term" value="P:L-arginine biosynthetic process"/>
    <property type="evidence" value="ECO:0007669"/>
    <property type="project" value="TreeGrafter"/>
</dbReference>
<evidence type="ECO:0000313" key="9">
    <source>
        <dbReference type="EMBL" id="AJO22166.1"/>
    </source>
</evidence>
<dbReference type="InterPro" id="IPR001261">
    <property type="entry name" value="ArgE/DapE_CS"/>
</dbReference>
<gene>
    <name evidence="9" type="ORF">SB48_HM08orf02159</name>
</gene>
<dbReference type="InterPro" id="IPR036264">
    <property type="entry name" value="Bact_exopeptidase_dim_dom"/>
</dbReference>
<dbReference type="SUPFAM" id="SSF53187">
    <property type="entry name" value="Zn-dependent exopeptidases"/>
    <property type="match status" value="1"/>
</dbReference>
<evidence type="ECO:0000256" key="3">
    <source>
        <dbReference type="ARBA" id="ARBA00022670"/>
    </source>
</evidence>
<comment type="similarity">
    <text evidence="2">Belongs to the peptidase M20A family.</text>
</comment>
<dbReference type="AlphaFoldDB" id="A0AAN0WBB1"/>
<dbReference type="EMBL" id="CP010525">
    <property type="protein sequence ID" value="AJO22166.1"/>
    <property type="molecule type" value="Genomic_DNA"/>
</dbReference>
<comment type="cofactor">
    <cofactor evidence="1">
        <name>Zn(2+)</name>
        <dbReference type="ChEBI" id="CHEBI:29105"/>
    </cofactor>
</comment>
<dbReference type="GO" id="GO:0008777">
    <property type="term" value="F:acetylornithine deacetylase activity"/>
    <property type="evidence" value="ECO:0007669"/>
    <property type="project" value="TreeGrafter"/>
</dbReference>
<dbReference type="InterPro" id="IPR002933">
    <property type="entry name" value="Peptidase_M20"/>
</dbReference>
<keyword evidence="4" id="KW-0479">Metal-binding</keyword>